<dbReference type="Gene3D" id="3.30.450.40">
    <property type="match status" value="1"/>
</dbReference>
<reference evidence="4 5" key="1">
    <citation type="submission" date="2018-11" db="EMBL/GenBank/DDBJ databases">
        <title>Chryseotalea sanarue gen. nov., sp., nov., a member of the family Cytophagaceae, isolated from a brackish lake in Hamamatsu Japan.</title>
        <authorList>
            <person name="Maejima Y."/>
            <person name="Iino T."/>
            <person name="Muraguchi Y."/>
            <person name="Fukuda K."/>
            <person name="Ohkuma M."/>
            <person name="Moriuchi R."/>
            <person name="Dohra H."/>
            <person name="Kimbara K."/>
            <person name="Shintani M."/>
        </authorList>
    </citation>
    <scope>NUCLEOTIDE SEQUENCE [LARGE SCALE GENOMIC DNA]</scope>
    <source>
        <strain evidence="4 5">Ys</strain>
    </source>
</reference>
<dbReference type="InterPro" id="IPR003660">
    <property type="entry name" value="HAMP_dom"/>
</dbReference>
<evidence type="ECO:0000313" key="5">
    <source>
        <dbReference type="Proteomes" id="UP000288227"/>
    </source>
</evidence>
<evidence type="ECO:0000256" key="1">
    <source>
        <dbReference type="SAM" id="Coils"/>
    </source>
</evidence>
<dbReference type="GO" id="GO:0016020">
    <property type="term" value="C:membrane"/>
    <property type="evidence" value="ECO:0007669"/>
    <property type="project" value="InterPro"/>
</dbReference>
<comment type="caution">
    <text evidence="4">The sequence shown here is derived from an EMBL/GenBank/DDBJ whole genome shotgun (WGS) entry which is preliminary data.</text>
</comment>
<protein>
    <recommendedName>
        <fullName evidence="3">HAMP domain-containing protein</fullName>
    </recommendedName>
</protein>
<dbReference type="SMART" id="SM00304">
    <property type="entry name" value="HAMP"/>
    <property type="match status" value="1"/>
</dbReference>
<keyword evidence="1" id="KW-0175">Coiled coil</keyword>
<sequence>MLEFFKRLKIRAKLLAAFGSIILLSVLLTVYAIVAIKDILKIKSLASEAENLSTNLVRIELASKEFITEGYKEKYFQEFSKNEHIDAFNKSLAQTNENLQLLSVSELLTNPELKRKIDEIANSNQLSEGFQEMIELLKIRGFKDFGLEGQLRESIHSVEKSDHDFDKALMLTLRRHEKDFFLRKELKYQNDFNTSAKEFEETLVNQNDTILARLLLNYQNRFNEVVEIEKQIGLSSKEGKKGNYFNTLKKIKEDVELIQKSVAAQSENQIAHSRLLLIIIFIIQLLLATVLSISYANVITAVIKELRSAMATLADGRFPAPLLVRTKEEIGQTKTAFNQMLDRLKVASKFAENLGNGQLHQEYDDAYKNDVLAKSIIAMQQKLNETERVQAKINWTNEGAAQFNEIIKNENVEVTMLSDTILRQLINYLKANQGAMYLVDENDNSLDRIATYAYGRKKIIGEKLSIEDGLLGQCYQEKESIYLKEVPVDFIKITSGLGEAAPTNILITPLKAREKVVGLIELASFNVFEKHEIDFVKKMSESIASILVSRQIADHTKRLLEEARQREQELAQREEEMRQNAEELLATQEEMQRQRRELEREIKTLKSKLSLHEISLN</sequence>
<dbReference type="PROSITE" id="PS50885">
    <property type="entry name" value="HAMP"/>
    <property type="match status" value="1"/>
</dbReference>
<evidence type="ECO:0000259" key="3">
    <source>
        <dbReference type="PROSITE" id="PS50885"/>
    </source>
</evidence>
<organism evidence="4 5">
    <name type="scientific">Chryseotalea sanaruensis</name>
    <dbReference type="NCBI Taxonomy" id="2482724"/>
    <lineage>
        <taxon>Bacteria</taxon>
        <taxon>Pseudomonadati</taxon>
        <taxon>Bacteroidota</taxon>
        <taxon>Cytophagia</taxon>
        <taxon>Cytophagales</taxon>
        <taxon>Chryseotaleaceae</taxon>
        <taxon>Chryseotalea</taxon>
    </lineage>
</organism>
<keyword evidence="5" id="KW-1185">Reference proteome</keyword>
<accession>A0A401U845</accession>
<feature type="coiled-coil region" evidence="1">
    <location>
        <begin position="553"/>
        <end position="615"/>
    </location>
</feature>
<keyword evidence="2" id="KW-0812">Transmembrane</keyword>
<dbReference type="SUPFAM" id="SSF55781">
    <property type="entry name" value="GAF domain-like"/>
    <property type="match status" value="1"/>
</dbReference>
<dbReference type="InterPro" id="IPR003018">
    <property type="entry name" value="GAF"/>
</dbReference>
<feature type="transmembrane region" description="Helical" evidence="2">
    <location>
        <begin position="275"/>
        <end position="303"/>
    </location>
</feature>
<dbReference type="Gene3D" id="6.10.340.10">
    <property type="match status" value="1"/>
</dbReference>
<dbReference type="RefSeq" id="WP_127121690.1">
    <property type="nucleotide sequence ID" value="NZ_BHXQ01000002.1"/>
</dbReference>
<dbReference type="Pfam" id="PF00672">
    <property type="entry name" value="HAMP"/>
    <property type="match status" value="1"/>
</dbReference>
<dbReference type="InterPro" id="IPR029016">
    <property type="entry name" value="GAF-like_dom_sf"/>
</dbReference>
<dbReference type="EMBL" id="BHXQ01000002">
    <property type="protein sequence ID" value="GCC51047.1"/>
    <property type="molecule type" value="Genomic_DNA"/>
</dbReference>
<dbReference type="Proteomes" id="UP000288227">
    <property type="component" value="Unassembled WGS sequence"/>
</dbReference>
<name>A0A401U845_9BACT</name>
<dbReference type="AlphaFoldDB" id="A0A401U845"/>
<evidence type="ECO:0000313" key="4">
    <source>
        <dbReference type="EMBL" id="GCC51047.1"/>
    </source>
</evidence>
<dbReference type="SMART" id="SM00065">
    <property type="entry name" value="GAF"/>
    <property type="match status" value="1"/>
</dbReference>
<keyword evidence="2" id="KW-0472">Membrane</keyword>
<dbReference type="GO" id="GO:0007165">
    <property type="term" value="P:signal transduction"/>
    <property type="evidence" value="ECO:0007669"/>
    <property type="project" value="InterPro"/>
</dbReference>
<dbReference type="Pfam" id="PF13185">
    <property type="entry name" value="GAF_2"/>
    <property type="match status" value="1"/>
</dbReference>
<evidence type="ECO:0000256" key="2">
    <source>
        <dbReference type="SAM" id="Phobius"/>
    </source>
</evidence>
<dbReference type="SUPFAM" id="SSF158472">
    <property type="entry name" value="HAMP domain-like"/>
    <property type="match status" value="1"/>
</dbReference>
<feature type="domain" description="HAMP" evidence="3">
    <location>
        <begin position="297"/>
        <end position="349"/>
    </location>
</feature>
<keyword evidence="2" id="KW-1133">Transmembrane helix</keyword>
<gene>
    <name evidence="4" type="ORF">SanaruYs_12670</name>
</gene>
<proteinExistence type="predicted"/>
<dbReference type="OrthoDB" id="1120715at2"/>
<dbReference type="CDD" id="cd06225">
    <property type="entry name" value="HAMP"/>
    <property type="match status" value="1"/>
</dbReference>